<accession>A0ACD4D169</accession>
<dbReference type="Proteomes" id="UP001061991">
    <property type="component" value="Chromosome"/>
</dbReference>
<reference evidence="1" key="1">
    <citation type="submission" date="2022-09" db="EMBL/GenBank/DDBJ databases">
        <title>Interaction between co-microsymbionts with complementary sets of symbiotic genes in legume-rhizobium systems.</title>
        <authorList>
            <person name="Safronova V."/>
            <person name="Sazanova A."/>
            <person name="Afonin A."/>
            <person name="Chirak E."/>
        </authorList>
    </citation>
    <scope>NUCLEOTIDE SEQUENCE</scope>
    <source>
        <strain evidence="1">A18/3m</strain>
    </source>
</reference>
<organism evidence="1 2">
    <name type="scientific">Phyllobacterium zundukense</name>
    <dbReference type="NCBI Taxonomy" id="1867719"/>
    <lineage>
        <taxon>Bacteria</taxon>
        <taxon>Pseudomonadati</taxon>
        <taxon>Pseudomonadota</taxon>
        <taxon>Alphaproteobacteria</taxon>
        <taxon>Hyphomicrobiales</taxon>
        <taxon>Phyllobacteriaceae</taxon>
        <taxon>Phyllobacterium</taxon>
    </lineage>
</organism>
<proteinExistence type="predicted"/>
<keyword evidence="2" id="KW-1185">Reference proteome</keyword>
<name>A0ACD4D169_9HYPH</name>
<evidence type="ECO:0000313" key="1">
    <source>
        <dbReference type="EMBL" id="UXN59585.1"/>
    </source>
</evidence>
<dbReference type="EMBL" id="CP104973">
    <property type="protein sequence ID" value="UXN59585.1"/>
    <property type="molecule type" value="Genomic_DNA"/>
</dbReference>
<sequence length="408" mass="44674">MKFAGSDPKVTEPEGGGTGSGIDDRQTTRREGGDAIVEGRSADSEKIHEGQAQLGPRPFFLVDDMSESPLKTQLKSCENGPFKRTDFAISHRGAPLQFPEHTKEGYLAAIRMGAGILECDVTVTKDKQLVCRHSQCDLAETTNILSTSLATQCAQPFSPAKNGKEASARCCTSDITLAEFKTLKGKMEGKNTKATTVTEFQQGTPDWRTDLYSTRRGMLMSHAESIALFAKAGVKMTPELKNLDRIPGGYSLDAYRQQVVDEYKAAKIDPSNVFIQSFNLPDVLYWIKHEPEFGQRSSYLYSPADSPTLVGDMEKLYAQGVRTISSNLAQLVTKNAEGKLTPSNAARAAKRAGIELVGWTLERDGMPKNTGDETYGLVDVLAQQVRVKGIFSDWPATTNYYANCMGLK</sequence>
<gene>
    <name evidence="1" type="ORF">N8E88_23835</name>
</gene>
<evidence type="ECO:0000313" key="2">
    <source>
        <dbReference type="Proteomes" id="UP001061991"/>
    </source>
</evidence>
<protein>
    <submittedName>
        <fullName evidence="1">Glycerophosphodiester phosphodiesterase family protein</fullName>
    </submittedName>
</protein>